<dbReference type="Proteomes" id="UP000192917">
    <property type="component" value="Unassembled WGS sequence"/>
</dbReference>
<reference evidence="2 3" key="1">
    <citation type="submission" date="2017-04" db="EMBL/GenBank/DDBJ databases">
        <authorList>
            <person name="Afonso C.L."/>
            <person name="Miller P.J."/>
            <person name="Scott M.A."/>
            <person name="Spackman E."/>
            <person name="Goraichik I."/>
            <person name="Dimitrov K.M."/>
            <person name="Suarez D.L."/>
            <person name="Swayne D.E."/>
        </authorList>
    </citation>
    <scope>NUCLEOTIDE SEQUENCE [LARGE SCALE GENOMIC DNA]</scope>
    <source>
        <strain evidence="2 3">USBA 355</strain>
    </source>
</reference>
<evidence type="ECO:0000259" key="1">
    <source>
        <dbReference type="Pfam" id="PF04230"/>
    </source>
</evidence>
<dbReference type="RefSeq" id="WP_085121605.1">
    <property type="nucleotide sequence ID" value="NZ_FWZX01000003.1"/>
</dbReference>
<dbReference type="Pfam" id="PF04230">
    <property type="entry name" value="PS_pyruv_trans"/>
    <property type="match status" value="1"/>
</dbReference>
<dbReference type="AlphaFoldDB" id="A0A1Y6BH81"/>
<keyword evidence="3" id="KW-1185">Reference proteome</keyword>
<proteinExistence type="predicted"/>
<dbReference type="STRING" id="560819.SAMN05428998_103166"/>
<dbReference type="PANTHER" id="PTHR36836:SF1">
    <property type="entry name" value="COLANIC ACID BIOSYNTHESIS PROTEIN WCAK"/>
    <property type="match status" value="1"/>
</dbReference>
<sequence length="481" mass="52379">MQHRPIEELLQEVSLAQDPESTIRDHIRDFLEAIAESPGERWRPGQPLKLFLAGYNGSGNTGADVRVSEMVRQFRTIVGPEQFEPGLLMVKEHLPRDLFPEVAFEFGDLYLPVLLAQKIRAYHGVVTCEGSMFKSSHADLFTMLMASALGFGAAAGKPSVGYGADAGRMNPALESFVAESCRDALVISRSRASGDLLSGLGLRVENGADPAWTFDPAPPAEAEALLRASGWDGATPILGIAPINPFWWPARLDPARAREMEETGAHAEYYFGSGVFHDDSPESQARYARYLDGIAAAVSAYARGRRVFPVLFAMERLDARACGHLAERLEPAPPVFAHRHPREMVALLRLCSLLVSSRFHAIVTAMPGGVASVGLTMDERIRNLFDESGQSERVIQADDPALGDKLLGLLESQADWRAAASEAAERTTAREVRRMGAMGIAFAEELRRHHPELKLAASGGGWQAHLPPLPPLVEAVLARHG</sequence>
<dbReference type="GO" id="GO:0016740">
    <property type="term" value="F:transferase activity"/>
    <property type="evidence" value="ECO:0007669"/>
    <property type="project" value="UniProtKB-KW"/>
</dbReference>
<feature type="domain" description="Polysaccharide pyruvyl transferase" evidence="1">
    <location>
        <begin position="193"/>
        <end position="376"/>
    </location>
</feature>
<keyword evidence="2" id="KW-0808">Transferase</keyword>
<dbReference type="PANTHER" id="PTHR36836">
    <property type="entry name" value="COLANIC ACID BIOSYNTHESIS PROTEIN WCAK"/>
    <property type="match status" value="1"/>
</dbReference>
<accession>A0A1Y6BH81</accession>
<gene>
    <name evidence="2" type="ORF">SAMN05428998_103166</name>
</gene>
<protein>
    <submittedName>
        <fullName evidence="2">Polysaccharide pyruvyl transferase family protein WcaK</fullName>
    </submittedName>
</protein>
<name>A0A1Y6BH81_9PROT</name>
<dbReference type="InterPro" id="IPR007345">
    <property type="entry name" value="Polysacch_pyruvyl_Trfase"/>
</dbReference>
<dbReference type="EMBL" id="FWZX01000003">
    <property type="protein sequence ID" value="SMF03833.1"/>
    <property type="molecule type" value="Genomic_DNA"/>
</dbReference>
<evidence type="ECO:0000313" key="2">
    <source>
        <dbReference type="EMBL" id="SMF03833.1"/>
    </source>
</evidence>
<organism evidence="2 3">
    <name type="scientific">Tistlia consotensis USBA 355</name>
    <dbReference type="NCBI Taxonomy" id="560819"/>
    <lineage>
        <taxon>Bacteria</taxon>
        <taxon>Pseudomonadati</taxon>
        <taxon>Pseudomonadota</taxon>
        <taxon>Alphaproteobacteria</taxon>
        <taxon>Rhodospirillales</taxon>
        <taxon>Rhodovibrionaceae</taxon>
        <taxon>Tistlia</taxon>
    </lineage>
</organism>
<evidence type="ECO:0000313" key="3">
    <source>
        <dbReference type="Proteomes" id="UP000192917"/>
    </source>
</evidence>